<dbReference type="VEuPathDB" id="FungiDB:ASPCADRAFT_516368"/>
<evidence type="ECO:0000313" key="9">
    <source>
        <dbReference type="EMBL" id="OOF94043.1"/>
    </source>
</evidence>
<evidence type="ECO:0000256" key="5">
    <source>
        <dbReference type="ARBA" id="ARBA00023033"/>
    </source>
</evidence>
<feature type="chain" id="PRO_5011900469" description="FAD-binding domain-containing protein" evidence="7">
    <location>
        <begin position="18"/>
        <end position="437"/>
    </location>
</feature>
<dbReference type="OMA" id="TIMSPKH"/>
<dbReference type="GO" id="GO:0071949">
    <property type="term" value="F:FAD binding"/>
    <property type="evidence" value="ECO:0007669"/>
    <property type="project" value="InterPro"/>
</dbReference>
<proteinExistence type="inferred from homology"/>
<keyword evidence="11" id="KW-1185">Reference proteome</keyword>
<dbReference type="Gene3D" id="3.50.50.60">
    <property type="entry name" value="FAD/NAD(P)-binding domain"/>
    <property type="match status" value="1"/>
</dbReference>
<protein>
    <recommendedName>
        <fullName evidence="8">FAD-binding domain-containing protein</fullName>
    </recommendedName>
</protein>
<feature type="compositionally biased region" description="Pro residues" evidence="6">
    <location>
        <begin position="191"/>
        <end position="206"/>
    </location>
</feature>
<feature type="signal peptide" evidence="7">
    <location>
        <begin position="1"/>
        <end position="17"/>
    </location>
</feature>
<feature type="compositionally biased region" description="Low complexity" evidence="6">
    <location>
        <begin position="207"/>
        <end position="218"/>
    </location>
</feature>
<comment type="similarity">
    <text evidence="1">Belongs to the paxM FAD-dependent monooxygenase family.</text>
</comment>
<evidence type="ECO:0000256" key="3">
    <source>
        <dbReference type="ARBA" id="ARBA00022827"/>
    </source>
</evidence>
<evidence type="ECO:0000256" key="7">
    <source>
        <dbReference type="SAM" id="SignalP"/>
    </source>
</evidence>
<name>A0A1R3RHV2_ASPC5</name>
<dbReference type="Proteomes" id="UP000188318">
    <property type="component" value="Unassembled WGS sequence"/>
</dbReference>
<evidence type="ECO:0000313" key="11">
    <source>
        <dbReference type="Proteomes" id="UP000188318"/>
    </source>
</evidence>
<dbReference type="EMBL" id="KV907502">
    <property type="protein sequence ID" value="OOF94043.1"/>
    <property type="molecule type" value="Genomic_DNA"/>
</dbReference>
<dbReference type="InterPro" id="IPR036188">
    <property type="entry name" value="FAD/NAD-bd_sf"/>
</dbReference>
<keyword evidence="2" id="KW-0285">Flavoprotein</keyword>
<keyword evidence="7" id="KW-0732">Signal</keyword>
<dbReference type="STRING" id="602072.A0A1R3RHV2"/>
<feature type="domain" description="FAD-binding" evidence="8">
    <location>
        <begin position="312"/>
        <end position="343"/>
    </location>
</feature>
<keyword evidence="4" id="KW-0560">Oxidoreductase</keyword>
<evidence type="ECO:0000313" key="10">
    <source>
        <dbReference type="EMBL" id="OOF94113.1"/>
    </source>
</evidence>
<dbReference type="SUPFAM" id="SSF51905">
    <property type="entry name" value="FAD/NAD(P)-binding domain"/>
    <property type="match status" value="1"/>
</dbReference>
<dbReference type="GO" id="GO:0004497">
    <property type="term" value="F:monooxygenase activity"/>
    <property type="evidence" value="ECO:0007669"/>
    <property type="project" value="UniProtKB-KW"/>
</dbReference>
<sequence>MSNIAIIGAGLSGLALALSLHQQSIPCTIYEARSAPLNIGGAIMLSPNALRILDQLGVYARILPDAYLFDHLHFRTANDTPLDTYEFGNVTKYHYHGMRIYRHILIRELSAMIHEADIPIHYNKKFHHILTETPSTVTWEFTDGTTATATCLVGADGIHSRVRQYLYPNLEPHFTNIIAVTATIPTSQLDIPPPPSLPPSPSPSPSPSNTTTTPTYPLPTTILHPTHGAFILAPQHPTGKTTLIGRQKHSPDLTRPELTSLLQNKHWCMDFLRENTTAYPPIVQRAVSSISPDTINLWPFYIVPKLERWFSEHGRVVLVGDAAHAIPPSAGQGVNQGFEDVGTFGEIMGRCGILFGGGGDGDGDGDGDRLKRGLKVWQQGRQDRIDKVVELNKRIDRRRMPGMSPADGVDEEPFELEWLYKPDVGEMVEEWLRREGV</sequence>
<dbReference type="InterPro" id="IPR050493">
    <property type="entry name" value="FAD-dep_Monooxygenase_BioMet"/>
</dbReference>
<dbReference type="PRINTS" id="PR00420">
    <property type="entry name" value="RNGMNOXGNASE"/>
</dbReference>
<dbReference type="PANTHER" id="PTHR13789:SF316">
    <property type="entry name" value="FAD-BINDING DOMAIN-CONTAINING PROTEIN"/>
    <property type="match status" value="1"/>
</dbReference>
<dbReference type="VEuPathDB" id="FungiDB:ASPCADRAFT_171629"/>
<evidence type="ECO:0000256" key="1">
    <source>
        <dbReference type="ARBA" id="ARBA00007992"/>
    </source>
</evidence>
<dbReference type="OrthoDB" id="16820at2759"/>
<evidence type="ECO:0000256" key="6">
    <source>
        <dbReference type="SAM" id="MobiDB-lite"/>
    </source>
</evidence>
<feature type="region of interest" description="Disordered" evidence="6">
    <location>
        <begin position="188"/>
        <end position="218"/>
    </location>
</feature>
<gene>
    <name evidence="10" type="ORF">ASPCADRAFT_171629</name>
    <name evidence="9" type="ORF">ASPCADRAFT_516368</name>
</gene>
<reference evidence="11" key="2">
    <citation type="journal article" date="2017" name="Genome Biol.">
        <title>Comparative genomics reveals high biological diversity and specific adaptations in the industrially and medically important fungal genus Aspergillus.</title>
        <authorList>
            <person name="de Vries R.P."/>
            <person name="Riley R."/>
            <person name="Wiebenga A."/>
            <person name="Aguilar-Osorio G."/>
            <person name="Amillis S."/>
            <person name="Uchima C.A."/>
            <person name="Anderluh G."/>
            <person name="Asadollahi M."/>
            <person name="Askin M."/>
            <person name="Barry K."/>
            <person name="Battaglia E."/>
            <person name="Bayram O."/>
            <person name="Benocci T."/>
            <person name="Braus-Stromeyer S.A."/>
            <person name="Caldana C."/>
            <person name="Canovas D."/>
            <person name="Cerqueira G.C."/>
            <person name="Chen F."/>
            <person name="Chen W."/>
            <person name="Choi C."/>
            <person name="Clum A."/>
            <person name="Dos Santos R.A."/>
            <person name="Damasio A.R."/>
            <person name="Diallinas G."/>
            <person name="Emri T."/>
            <person name="Fekete E."/>
            <person name="Flipphi M."/>
            <person name="Freyberg S."/>
            <person name="Gallo A."/>
            <person name="Gournas C."/>
            <person name="Habgood R."/>
            <person name="Hainaut M."/>
            <person name="Harispe M.L."/>
            <person name="Henrissat B."/>
            <person name="Hilden K.S."/>
            <person name="Hope R."/>
            <person name="Hossain A."/>
            <person name="Karabika E."/>
            <person name="Karaffa L."/>
            <person name="Karanyi Z."/>
            <person name="Krasevec N."/>
            <person name="Kuo A."/>
            <person name="Kusch H."/>
            <person name="LaButti K."/>
            <person name="Lagendijk E.L."/>
            <person name="Lapidus A."/>
            <person name="Levasseur A."/>
            <person name="Lindquist E."/>
            <person name="Lipzen A."/>
            <person name="Logrieco A.F."/>
            <person name="MacCabe A."/>
            <person name="Maekelae M.R."/>
            <person name="Malavazi I."/>
            <person name="Melin P."/>
            <person name="Meyer V."/>
            <person name="Mielnichuk N."/>
            <person name="Miskei M."/>
            <person name="Molnar A.P."/>
            <person name="Mule G."/>
            <person name="Ngan C.Y."/>
            <person name="Orejas M."/>
            <person name="Orosz E."/>
            <person name="Ouedraogo J.P."/>
            <person name="Overkamp K.M."/>
            <person name="Park H.-S."/>
            <person name="Perrone G."/>
            <person name="Piumi F."/>
            <person name="Punt P.J."/>
            <person name="Ram A.F."/>
            <person name="Ramon A."/>
            <person name="Rauscher S."/>
            <person name="Record E."/>
            <person name="Riano-Pachon D.M."/>
            <person name="Robert V."/>
            <person name="Roehrig J."/>
            <person name="Ruller R."/>
            <person name="Salamov A."/>
            <person name="Salih N.S."/>
            <person name="Samson R.A."/>
            <person name="Sandor E."/>
            <person name="Sanguinetti M."/>
            <person name="Schuetze T."/>
            <person name="Sepcic K."/>
            <person name="Shelest E."/>
            <person name="Sherlock G."/>
            <person name="Sophianopoulou V."/>
            <person name="Squina F.M."/>
            <person name="Sun H."/>
            <person name="Susca A."/>
            <person name="Todd R.B."/>
            <person name="Tsang A."/>
            <person name="Unkles S.E."/>
            <person name="van de Wiele N."/>
            <person name="van Rossen-Uffink D."/>
            <person name="Oliveira J.V."/>
            <person name="Vesth T.C."/>
            <person name="Visser J."/>
            <person name="Yu J.-H."/>
            <person name="Zhou M."/>
            <person name="Andersen M.R."/>
            <person name="Archer D.B."/>
            <person name="Baker S.E."/>
            <person name="Benoit I."/>
            <person name="Brakhage A.A."/>
            <person name="Braus G.H."/>
            <person name="Fischer R."/>
            <person name="Frisvad J.C."/>
            <person name="Goldman G.H."/>
            <person name="Houbraken J."/>
            <person name="Oakley B."/>
            <person name="Pocsi I."/>
            <person name="Scazzocchio C."/>
            <person name="Seiboth B."/>
            <person name="vanKuyk P.A."/>
            <person name="Wortman J."/>
            <person name="Dyer P.S."/>
            <person name="Grigoriev I.V."/>
        </authorList>
    </citation>
    <scope>NUCLEOTIDE SEQUENCE [LARGE SCALE GENOMIC DNA]</scope>
    <source>
        <strain evidence="11">ITEM 5010</strain>
    </source>
</reference>
<evidence type="ECO:0000256" key="4">
    <source>
        <dbReference type="ARBA" id="ARBA00023002"/>
    </source>
</evidence>
<organism evidence="9 11">
    <name type="scientific">Aspergillus carbonarius (strain ITEM 5010)</name>
    <dbReference type="NCBI Taxonomy" id="602072"/>
    <lineage>
        <taxon>Eukaryota</taxon>
        <taxon>Fungi</taxon>
        <taxon>Dikarya</taxon>
        <taxon>Ascomycota</taxon>
        <taxon>Pezizomycotina</taxon>
        <taxon>Eurotiomycetes</taxon>
        <taxon>Eurotiomycetidae</taxon>
        <taxon>Eurotiales</taxon>
        <taxon>Aspergillaceae</taxon>
        <taxon>Aspergillus</taxon>
        <taxon>Aspergillus subgen. Circumdati</taxon>
    </lineage>
</organism>
<evidence type="ECO:0000259" key="8">
    <source>
        <dbReference type="Pfam" id="PF01494"/>
    </source>
</evidence>
<accession>A0A1R3RHV2</accession>
<reference evidence="9" key="1">
    <citation type="submission" date="2016-12" db="EMBL/GenBank/DDBJ databases">
        <authorList>
            <consortium name="DOE Joint Genome Institute"/>
            <person name="Riley R."/>
            <person name="Kuo A."/>
            <person name="Sun H."/>
            <person name="Pangilinan J."/>
            <person name="Culley D."/>
            <person name="Salamov A."/>
            <person name="Magnuson J."/>
            <person name="Bruno K."/>
            <person name="Henrissat B."/>
            <person name="Berka R."/>
            <person name="Tsang A."/>
            <person name="Barry K."/>
            <person name="lapidus A."/>
            <person name="Martin J."/>
            <person name="Lindquist E."/>
            <person name="Wang Z."/>
            <person name="Baker S."/>
            <person name="Grigoriev I."/>
            <person name="Nordberg H.P."/>
            <person name="Cantor M.N."/>
            <person name="Hua S.X."/>
        </authorList>
    </citation>
    <scope>NUCLEOTIDE SEQUENCE [LARGE SCALE GENOMIC DNA]</scope>
    <source>
        <strain evidence="9">ITEM 5010</strain>
    </source>
</reference>
<dbReference type="EMBL" id="KV907502">
    <property type="protein sequence ID" value="OOF94113.1"/>
    <property type="molecule type" value="Genomic_DNA"/>
</dbReference>
<keyword evidence="3" id="KW-0274">FAD</keyword>
<evidence type="ECO:0000256" key="2">
    <source>
        <dbReference type="ARBA" id="ARBA00022630"/>
    </source>
</evidence>
<dbReference type="AlphaFoldDB" id="A0A1R3RHV2"/>
<dbReference type="InterPro" id="IPR002938">
    <property type="entry name" value="FAD-bd"/>
</dbReference>
<dbReference type="Pfam" id="PF01494">
    <property type="entry name" value="FAD_binding_3"/>
    <property type="match status" value="2"/>
</dbReference>
<dbReference type="PANTHER" id="PTHR13789">
    <property type="entry name" value="MONOOXYGENASE"/>
    <property type="match status" value="1"/>
</dbReference>
<keyword evidence="5" id="KW-0503">Monooxygenase</keyword>
<feature type="domain" description="FAD-binding" evidence="8">
    <location>
        <begin position="3"/>
        <end position="167"/>
    </location>
</feature>